<gene>
    <name evidence="2" type="ORF">K491DRAFT_597870</name>
</gene>
<evidence type="ECO:0008006" key="4">
    <source>
        <dbReference type="Google" id="ProtNLM"/>
    </source>
</evidence>
<proteinExistence type="predicted"/>
<feature type="region of interest" description="Disordered" evidence="1">
    <location>
        <begin position="1"/>
        <end position="236"/>
    </location>
</feature>
<feature type="compositionally biased region" description="Basic residues" evidence="1">
    <location>
        <begin position="79"/>
        <end position="88"/>
    </location>
</feature>
<dbReference type="EMBL" id="MU004342">
    <property type="protein sequence ID" value="KAF2655934.1"/>
    <property type="molecule type" value="Genomic_DNA"/>
</dbReference>
<feature type="compositionally biased region" description="Basic and acidic residues" evidence="1">
    <location>
        <begin position="218"/>
        <end position="230"/>
    </location>
</feature>
<feature type="region of interest" description="Disordered" evidence="1">
    <location>
        <begin position="264"/>
        <end position="299"/>
    </location>
</feature>
<feature type="compositionally biased region" description="Acidic residues" evidence="1">
    <location>
        <begin position="203"/>
        <end position="217"/>
    </location>
</feature>
<dbReference type="Proteomes" id="UP000799324">
    <property type="component" value="Unassembled WGS sequence"/>
</dbReference>
<dbReference type="AlphaFoldDB" id="A0A6A6TBF8"/>
<reference evidence="2" key="1">
    <citation type="journal article" date="2020" name="Stud. Mycol.">
        <title>101 Dothideomycetes genomes: a test case for predicting lifestyles and emergence of pathogens.</title>
        <authorList>
            <person name="Haridas S."/>
            <person name="Albert R."/>
            <person name="Binder M."/>
            <person name="Bloem J."/>
            <person name="Labutti K."/>
            <person name="Salamov A."/>
            <person name="Andreopoulos B."/>
            <person name="Baker S."/>
            <person name="Barry K."/>
            <person name="Bills G."/>
            <person name="Bluhm B."/>
            <person name="Cannon C."/>
            <person name="Castanera R."/>
            <person name="Culley D."/>
            <person name="Daum C."/>
            <person name="Ezra D."/>
            <person name="Gonzalez J."/>
            <person name="Henrissat B."/>
            <person name="Kuo A."/>
            <person name="Liang C."/>
            <person name="Lipzen A."/>
            <person name="Lutzoni F."/>
            <person name="Magnuson J."/>
            <person name="Mondo S."/>
            <person name="Nolan M."/>
            <person name="Ohm R."/>
            <person name="Pangilinan J."/>
            <person name="Park H.-J."/>
            <person name="Ramirez L."/>
            <person name="Alfaro M."/>
            <person name="Sun H."/>
            <person name="Tritt A."/>
            <person name="Yoshinaga Y."/>
            <person name="Zwiers L.-H."/>
            <person name="Turgeon B."/>
            <person name="Goodwin S."/>
            <person name="Spatafora J."/>
            <person name="Crous P."/>
            <person name="Grigoriev I."/>
        </authorList>
    </citation>
    <scope>NUCLEOTIDE SEQUENCE</scope>
    <source>
        <strain evidence="2">CBS 122681</strain>
    </source>
</reference>
<accession>A0A6A6TBF8</accession>
<feature type="compositionally biased region" description="Polar residues" evidence="1">
    <location>
        <begin position="142"/>
        <end position="151"/>
    </location>
</feature>
<evidence type="ECO:0000313" key="2">
    <source>
        <dbReference type="EMBL" id="KAF2655934.1"/>
    </source>
</evidence>
<protein>
    <recommendedName>
        <fullName evidence="4">Zn(2)-C6 fungal-type domain-containing protein</fullName>
    </recommendedName>
</protein>
<sequence>MEGVIGSASNNNGPQPSNFSLFGGQRHDPNPLNNRTVNRPDSSDPQSGDPATGFDHLFPNGFSDEDGEAASQAFDRTFPGHKKKGKGKAKQDSPRQKKSPRRSEDDDSNESPRGRKSRKSLFGGPFLQSDNDEDDEDMQAAHTYNNGSSFTDDIGLPDDIASDQAATTKDGVRNRMSSLTLSVEGDNEDHFAGPSTYSPNFDHEDENIYNADDDDDENLRRSESPAHSDHSYNLPRAIRKELQNPYELRKTLNRNVPGTWVDLDQTGDYDPEAERAAKRAKAKEAKERRKRGKAPKPRKEVVPKYIVRLPFPNKIGDVLNRTDEEQNWPEGWSEVDSEEETEMAEIRAFYRKSTPGVQPQRPIGDPKGECDDLTGHPCARGCVSCRVRGADCSMINGGAWPCEQCVEDEIEHDCTPIIEPVIKGKCRECRESCAEDEENTCSFEQIGQDGSGREDHDLCDQCLEKGDLGCVAEPPQGYKAPRIDLDELSYGPGRKHANCTNCRATGKRCSIKKKSEKGPCKQCKRAKIGCTFLDTPPKSATPKKVDKGKRKAGAKAQMEKGESSRAGAQEGRQDRGGTPFFTAQDLADLDDDDEEIVRQPTPEIEMEDAKGRRGFVTKIRTSFAHPVEFMNTAADCNFCDMPIFGFVGHFEREVHVLRWANGLGYTELQGGHREEHLATTMCGACTISRVQIISCERHEIRAIEGQDAEQDMNAAAEDLMSAEPGSDTMSYQQQRWCSMCFSLAVFKCVTPQFSFWMDDDEGEVEIEGCGLRFCRDCELKFRETYDGNLNTMATVMDLEPKVGEDEEPDPDSPSVRADVGFLRREGLLMKTVEAETAGDGDDVMDVVS</sequence>
<name>A0A6A6TBF8_9PLEO</name>
<dbReference type="OrthoDB" id="5303703at2759"/>
<organism evidence="2 3">
    <name type="scientific">Lophiostoma macrostomum CBS 122681</name>
    <dbReference type="NCBI Taxonomy" id="1314788"/>
    <lineage>
        <taxon>Eukaryota</taxon>
        <taxon>Fungi</taxon>
        <taxon>Dikarya</taxon>
        <taxon>Ascomycota</taxon>
        <taxon>Pezizomycotina</taxon>
        <taxon>Dothideomycetes</taxon>
        <taxon>Pleosporomycetidae</taxon>
        <taxon>Pleosporales</taxon>
        <taxon>Lophiostomataceae</taxon>
        <taxon>Lophiostoma</taxon>
    </lineage>
</organism>
<feature type="compositionally biased region" description="Polar residues" evidence="1">
    <location>
        <begin position="31"/>
        <end position="46"/>
    </location>
</feature>
<keyword evidence="3" id="KW-1185">Reference proteome</keyword>
<evidence type="ECO:0000313" key="3">
    <source>
        <dbReference type="Proteomes" id="UP000799324"/>
    </source>
</evidence>
<evidence type="ECO:0000256" key="1">
    <source>
        <dbReference type="SAM" id="MobiDB-lite"/>
    </source>
</evidence>
<feature type="compositionally biased region" description="Polar residues" evidence="1">
    <location>
        <begin position="7"/>
        <end position="20"/>
    </location>
</feature>
<feature type="compositionally biased region" description="Basic and acidic residues" evidence="1">
    <location>
        <begin position="272"/>
        <end position="287"/>
    </location>
</feature>
<feature type="region of interest" description="Disordered" evidence="1">
    <location>
        <begin position="535"/>
        <end position="578"/>
    </location>
</feature>